<organism evidence="1">
    <name type="scientific">Phaeodactylum tricornutum</name>
    <name type="common">Diatom</name>
    <dbReference type="NCBI Taxonomy" id="2850"/>
    <lineage>
        <taxon>Eukaryota</taxon>
        <taxon>Sar</taxon>
        <taxon>Stramenopiles</taxon>
        <taxon>Ochrophyta</taxon>
        <taxon>Bacillariophyta</taxon>
        <taxon>Bacillariophyceae</taxon>
        <taxon>Bacillariophycidae</taxon>
        <taxon>Naviculales</taxon>
        <taxon>Phaeodactylaceae</taxon>
        <taxon>Phaeodactylum</taxon>
    </lineage>
</organism>
<gene>
    <name evidence="1" type="ORF">PTTT1_LOCUS55435</name>
</gene>
<protein>
    <submittedName>
        <fullName evidence="1">Uncharacterized protein</fullName>
    </submittedName>
</protein>
<sequence>MKTPKRHKFSTMFSYRSSFSKSTDPPVTKTKDLLQPATSQGTMVAVDDSDTRIADHKLSYDNEEQDLFEILPGETTVVHDDEYDDNSVPSLAPRDLTDSILDDVPTLRSSVGLTSPPRFDHSPVVVEPLPDKVATIEEEKEDPMPPPLEQQEPLEDQNLLVTSTSDLEPLLVQLDDAQKVSINERVHQTTLTEDDVLLDPRPRASALQLVGRTFFAFIFVVSLALPLSRIGSGATLSLPNLPTHYDTHPMPAKPPAEQSTPTPSLIQYSTDMQSTINNNIQPVAKGGGIHSVKPPLSSLVSVAYGATSFPEDKIFAATLDLARQATGKGWWLAFSPFSSLAWEEKQTLGWWTTMRLSMQVLLVLGLITMALAGRGRRFAPPTLLSVSQLVKVKKVPTLHKEENDFSDYRVLYQFQLDFEKVKTDVGRRSKNLTLLLDEFGIDGDAYATLTIEEIRSILPYLPGHAIVSASKTVLVEALLNRYSFTLSRFTKNQLVGLLHLKHQDVPSRFTKAELVHMALQAGF</sequence>
<proteinExistence type="predicted"/>
<dbReference type="EMBL" id="OU594950">
    <property type="protein sequence ID" value="CAG9294665.1"/>
    <property type="molecule type" value="Genomic_DNA"/>
</dbReference>
<reference evidence="1" key="1">
    <citation type="submission" date="2022-02" db="EMBL/GenBank/DDBJ databases">
        <authorList>
            <person name="Giguere J D."/>
        </authorList>
    </citation>
    <scope>NUCLEOTIDE SEQUENCE</scope>
    <source>
        <strain evidence="1">CCAP 1055/1</strain>
    </source>
</reference>
<evidence type="ECO:0000313" key="1">
    <source>
        <dbReference type="EMBL" id="CAG9294665.1"/>
    </source>
</evidence>
<dbReference type="Proteomes" id="UP000836788">
    <property type="component" value="Chromosome 9"/>
</dbReference>
<accession>A0A8J9SIK3</accession>
<name>A0A8J9SIK3_PHATR</name>
<dbReference type="AlphaFoldDB" id="A0A8J9SIK3"/>